<keyword evidence="1" id="KW-0472">Membrane</keyword>
<name>A0A9D1E2E4_9BACT</name>
<evidence type="ECO:0000313" key="2">
    <source>
        <dbReference type="EMBL" id="HIR63154.1"/>
    </source>
</evidence>
<feature type="transmembrane region" description="Helical" evidence="1">
    <location>
        <begin position="55"/>
        <end position="77"/>
    </location>
</feature>
<dbReference type="EMBL" id="DVHI01000079">
    <property type="protein sequence ID" value="HIR63154.1"/>
    <property type="molecule type" value="Genomic_DNA"/>
</dbReference>
<proteinExistence type="predicted"/>
<sequence length="193" mass="22488">MDNLQQYFRQNSGSIKESDELIPEGDESRFEQRWEYSSHNRIHFRSNLKRRRKPLWKVIAFPLVASLALIFGVRALMNPYIREEEPRVQIAEEKSFSEEQDTLSPGYIYQQYCRTVADITVEVAVLTAYMPEDWAEEAMAVVDDIVREPVPLIDQLEGVDIQRQREILQEYSARQIAALDHVVGTIRGLNETE</sequence>
<keyword evidence="1" id="KW-1133">Transmembrane helix</keyword>
<reference evidence="2" key="1">
    <citation type="submission" date="2020-10" db="EMBL/GenBank/DDBJ databases">
        <authorList>
            <person name="Gilroy R."/>
        </authorList>
    </citation>
    <scope>NUCLEOTIDE SEQUENCE</scope>
    <source>
        <strain evidence="2">ChiHjej13B12-12457</strain>
    </source>
</reference>
<protein>
    <submittedName>
        <fullName evidence="2">Uncharacterized protein</fullName>
    </submittedName>
</protein>
<comment type="caution">
    <text evidence="2">The sequence shown here is derived from an EMBL/GenBank/DDBJ whole genome shotgun (WGS) entry which is preliminary data.</text>
</comment>
<keyword evidence="1" id="KW-0812">Transmembrane</keyword>
<reference evidence="2" key="2">
    <citation type="journal article" date="2021" name="PeerJ">
        <title>Extensive microbial diversity within the chicken gut microbiome revealed by metagenomics and culture.</title>
        <authorList>
            <person name="Gilroy R."/>
            <person name="Ravi A."/>
            <person name="Getino M."/>
            <person name="Pursley I."/>
            <person name="Horton D.L."/>
            <person name="Alikhan N.F."/>
            <person name="Baker D."/>
            <person name="Gharbi K."/>
            <person name="Hall N."/>
            <person name="Watson M."/>
            <person name="Adriaenssens E.M."/>
            <person name="Foster-Nyarko E."/>
            <person name="Jarju S."/>
            <person name="Secka A."/>
            <person name="Antonio M."/>
            <person name="Oren A."/>
            <person name="Chaudhuri R.R."/>
            <person name="La Ragione R."/>
            <person name="Hildebrand F."/>
            <person name="Pallen M.J."/>
        </authorList>
    </citation>
    <scope>NUCLEOTIDE SEQUENCE</scope>
    <source>
        <strain evidence="2">ChiHjej13B12-12457</strain>
    </source>
</reference>
<organism evidence="2 3">
    <name type="scientific">Candidatus Coprenecus avistercoris</name>
    <dbReference type="NCBI Taxonomy" id="2840730"/>
    <lineage>
        <taxon>Bacteria</taxon>
        <taxon>Pseudomonadati</taxon>
        <taxon>Bacteroidota</taxon>
        <taxon>Bacteroidia</taxon>
        <taxon>Bacteroidales</taxon>
        <taxon>Rikenellaceae</taxon>
        <taxon>Rikenellaceae incertae sedis</taxon>
        <taxon>Candidatus Coprenecus</taxon>
    </lineage>
</organism>
<dbReference type="Proteomes" id="UP000886744">
    <property type="component" value="Unassembled WGS sequence"/>
</dbReference>
<dbReference type="AlphaFoldDB" id="A0A9D1E2E4"/>
<evidence type="ECO:0000256" key="1">
    <source>
        <dbReference type="SAM" id="Phobius"/>
    </source>
</evidence>
<gene>
    <name evidence="2" type="ORF">IAC94_06510</name>
</gene>
<accession>A0A9D1E2E4</accession>
<evidence type="ECO:0000313" key="3">
    <source>
        <dbReference type="Proteomes" id="UP000886744"/>
    </source>
</evidence>